<dbReference type="EMBL" id="MTKT01005556">
    <property type="protein sequence ID" value="OWM65980.1"/>
    <property type="molecule type" value="Genomic_DNA"/>
</dbReference>
<dbReference type="GO" id="GO:0005737">
    <property type="term" value="C:cytoplasm"/>
    <property type="evidence" value="ECO:0007669"/>
    <property type="project" value="TreeGrafter"/>
</dbReference>
<keyword evidence="3 9" id="KW-0813">Transport</keyword>
<dbReference type="PROSITE" id="PS51421">
    <property type="entry name" value="RAS"/>
    <property type="match status" value="1"/>
</dbReference>
<dbReference type="Gene3D" id="3.40.50.300">
    <property type="entry name" value="P-loop containing nucleotide triphosphate hydrolases"/>
    <property type="match status" value="2"/>
</dbReference>
<dbReference type="GO" id="GO:0000054">
    <property type="term" value="P:ribosomal subunit export from nucleus"/>
    <property type="evidence" value="ECO:0007669"/>
    <property type="project" value="TreeGrafter"/>
</dbReference>
<dbReference type="GO" id="GO:0005525">
    <property type="term" value="F:GTP binding"/>
    <property type="evidence" value="ECO:0007669"/>
    <property type="project" value="UniProtKB-KW"/>
</dbReference>
<dbReference type="FunFam" id="3.40.50.300:FF:003472">
    <property type="entry name" value="GTP-binding nuclear protein"/>
    <property type="match status" value="1"/>
</dbReference>
<dbReference type="GO" id="GO:0006606">
    <property type="term" value="P:protein import into nucleus"/>
    <property type="evidence" value="ECO:0007669"/>
    <property type="project" value="TreeGrafter"/>
</dbReference>
<keyword evidence="5 9" id="KW-0653">Protein transport</keyword>
<name>A0A218W0Z6_PUNGR</name>
<evidence type="ECO:0000256" key="9">
    <source>
        <dbReference type="RuleBase" id="RU363057"/>
    </source>
</evidence>
<dbReference type="Pfam" id="PF00071">
    <property type="entry name" value="Ras"/>
    <property type="match status" value="2"/>
</dbReference>
<dbReference type="CDD" id="cd00877">
    <property type="entry name" value="Ran"/>
    <property type="match status" value="1"/>
</dbReference>
<evidence type="ECO:0000256" key="8">
    <source>
        <dbReference type="ARBA" id="ARBA00024659"/>
    </source>
</evidence>
<sequence length="396" mass="44957">MGMANPPSASRAPDLSNAYGSLDWQDGNAKDWRSKRMSALPGQQTVSYPSFKLVIVGDGGTGKTTFVKRHLTGEFEKIYEPTIGVEVHPLDFNTTYGMIRFYCWDTAGQEKFGGLRDGYYIHGQCAIIMFDVTARLSYKNVPTWHRDLCRVCENIPIVLCGNKVDVKNRQVKAKQVTFHRKKNLQYYEISAKSNYNFEKPFLYLARKLTGQPNLQFAEMPVLAPPEVHIDLDAQKQHEKELAAAASQPLPDDDDELSGIHGQCAIIMFDVTARLTYKNVPVWHRDLSRVWENIPIVLCGNKVDVKNRQVKAKQVTFHRKKNLQCYEISAKRNYNFEKPFVYLARKLAGDPNLHLVEEVAVVPPEVHIDVVAQLKNEAKIAAAMSQPLPDDDEDFIM</sequence>
<keyword evidence="7 9" id="KW-0539">Nucleus</keyword>
<organism evidence="10 11">
    <name type="scientific">Punica granatum</name>
    <name type="common">Pomegranate</name>
    <dbReference type="NCBI Taxonomy" id="22663"/>
    <lineage>
        <taxon>Eukaryota</taxon>
        <taxon>Viridiplantae</taxon>
        <taxon>Streptophyta</taxon>
        <taxon>Embryophyta</taxon>
        <taxon>Tracheophyta</taxon>
        <taxon>Spermatophyta</taxon>
        <taxon>Magnoliopsida</taxon>
        <taxon>eudicotyledons</taxon>
        <taxon>Gunneridae</taxon>
        <taxon>Pentapetalae</taxon>
        <taxon>rosids</taxon>
        <taxon>malvids</taxon>
        <taxon>Myrtales</taxon>
        <taxon>Lythraceae</taxon>
        <taxon>Punica</taxon>
    </lineage>
</organism>
<dbReference type="InterPro" id="IPR002041">
    <property type="entry name" value="Ran_GTPase"/>
</dbReference>
<keyword evidence="4 9" id="KW-0547">Nucleotide-binding</keyword>
<keyword evidence="6 9" id="KW-0342">GTP-binding</keyword>
<dbReference type="Proteomes" id="UP000197138">
    <property type="component" value="Unassembled WGS sequence"/>
</dbReference>
<evidence type="ECO:0000256" key="2">
    <source>
        <dbReference type="ARBA" id="ARBA00008028"/>
    </source>
</evidence>
<evidence type="ECO:0000313" key="11">
    <source>
        <dbReference type="Proteomes" id="UP000197138"/>
    </source>
</evidence>
<dbReference type="GO" id="GO:0005634">
    <property type="term" value="C:nucleus"/>
    <property type="evidence" value="ECO:0007669"/>
    <property type="project" value="UniProtKB-SubCell"/>
</dbReference>
<evidence type="ECO:0000256" key="7">
    <source>
        <dbReference type="ARBA" id="ARBA00023242"/>
    </source>
</evidence>
<evidence type="ECO:0000256" key="1">
    <source>
        <dbReference type="ARBA" id="ARBA00004123"/>
    </source>
</evidence>
<evidence type="ECO:0000256" key="5">
    <source>
        <dbReference type="ARBA" id="ARBA00022927"/>
    </source>
</evidence>
<dbReference type="SMART" id="SM00176">
    <property type="entry name" value="RAN"/>
    <property type="match status" value="2"/>
</dbReference>
<dbReference type="PRINTS" id="PR00627">
    <property type="entry name" value="GTPRANTC4"/>
</dbReference>
<evidence type="ECO:0000256" key="6">
    <source>
        <dbReference type="ARBA" id="ARBA00023134"/>
    </source>
</evidence>
<dbReference type="InterPro" id="IPR005225">
    <property type="entry name" value="Small_GTP-bd"/>
</dbReference>
<accession>A0A218W0Z6</accession>
<protein>
    <recommendedName>
        <fullName evidence="9">GTP-binding nuclear protein</fullName>
    </recommendedName>
</protein>
<dbReference type="PROSITE" id="PS51418">
    <property type="entry name" value="RAN"/>
    <property type="match status" value="2"/>
</dbReference>
<dbReference type="InterPro" id="IPR027417">
    <property type="entry name" value="P-loop_NTPase"/>
</dbReference>
<dbReference type="SMART" id="SM00173">
    <property type="entry name" value="RAS"/>
    <property type="match status" value="1"/>
</dbReference>
<comment type="caution">
    <text evidence="10">The sequence shown here is derived from an EMBL/GenBank/DDBJ whole genome shotgun (WGS) entry which is preliminary data.</text>
</comment>
<proteinExistence type="inferred from homology"/>
<gene>
    <name evidence="10" type="ORF">CDL15_Pgr015405</name>
</gene>
<dbReference type="FunFam" id="3.40.50.300:FF:000369">
    <property type="entry name" value="GTP-binding nuclear protein"/>
    <property type="match status" value="1"/>
</dbReference>
<comment type="subcellular location">
    <subcellularLocation>
        <location evidence="1 9">Nucleus</location>
    </subcellularLocation>
</comment>
<dbReference type="AlphaFoldDB" id="A0A218W0Z6"/>
<reference evidence="11" key="1">
    <citation type="journal article" date="2017" name="Plant J.">
        <title>The pomegranate (Punica granatum L.) genome and the genomics of punicalagin biosynthesis.</title>
        <authorList>
            <person name="Qin G."/>
            <person name="Xu C."/>
            <person name="Ming R."/>
            <person name="Tang H."/>
            <person name="Guyot R."/>
            <person name="Kramer E.M."/>
            <person name="Hu Y."/>
            <person name="Yi X."/>
            <person name="Qi Y."/>
            <person name="Xu X."/>
            <person name="Gao Z."/>
            <person name="Pan H."/>
            <person name="Jian J."/>
            <person name="Tian Y."/>
            <person name="Yue Z."/>
            <person name="Xu Y."/>
        </authorList>
    </citation>
    <scope>NUCLEOTIDE SEQUENCE [LARGE SCALE GENOMIC DNA]</scope>
    <source>
        <strain evidence="11">cv. Dabenzi</strain>
    </source>
</reference>
<comment type="function">
    <text evidence="8 9">GTP-binding protein involved in nucleocytoplasmic transport. Required for the import of protein into the nucleus and also for RNA export. Involved in chromatin condensation and control of cell cycle.</text>
</comment>
<dbReference type="SUPFAM" id="SSF52540">
    <property type="entry name" value="P-loop containing nucleoside triphosphate hydrolases"/>
    <property type="match status" value="2"/>
</dbReference>
<comment type="similarity">
    <text evidence="2 9">Belongs to the small GTPase superfamily. Ran family.</text>
</comment>
<dbReference type="GO" id="GO:0003924">
    <property type="term" value="F:GTPase activity"/>
    <property type="evidence" value="ECO:0007669"/>
    <property type="project" value="InterPro"/>
</dbReference>
<dbReference type="CDD" id="cd00882">
    <property type="entry name" value="Ras_like_GTPase"/>
    <property type="match status" value="1"/>
</dbReference>
<dbReference type="PROSITE" id="PS51419">
    <property type="entry name" value="RAB"/>
    <property type="match status" value="1"/>
</dbReference>
<dbReference type="NCBIfam" id="TIGR00231">
    <property type="entry name" value="small_GTP"/>
    <property type="match status" value="1"/>
</dbReference>
<dbReference type="SMART" id="SM00174">
    <property type="entry name" value="RHO"/>
    <property type="match status" value="1"/>
</dbReference>
<dbReference type="SMART" id="SM00175">
    <property type="entry name" value="RAB"/>
    <property type="match status" value="1"/>
</dbReference>
<evidence type="ECO:0000256" key="3">
    <source>
        <dbReference type="ARBA" id="ARBA00022448"/>
    </source>
</evidence>
<evidence type="ECO:0000256" key="4">
    <source>
        <dbReference type="ARBA" id="ARBA00022741"/>
    </source>
</evidence>
<dbReference type="PANTHER" id="PTHR24071">
    <property type="entry name" value="RAN GTPASE"/>
    <property type="match status" value="1"/>
</dbReference>
<dbReference type="PANTHER" id="PTHR24071:SF30">
    <property type="entry name" value="GTP-BINDING NUCLEAR PROTEIN RAN-A1"/>
    <property type="match status" value="1"/>
</dbReference>
<evidence type="ECO:0000313" key="10">
    <source>
        <dbReference type="EMBL" id="OWM65980.1"/>
    </source>
</evidence>
<dbReference type="InterPro" id="IPR001806">
    <property type="entry name" value="Small_GTPase"/>
</dbReference>